<accession>A0A6G9ZDD9</accession>
<dbReference type="RefSeq" id="WP_167490856.1">
    <property type="nucleotide sequence ID" value="NZ_CP046173.1"/>
</dbReference>
<evidence type="ECO:0008006" key="4">
    <source>
        <dbReference type="Google" id="ProtNLM"/>
    </source>
</evidence>
<dbReference type="InterPro" id="IPR011042">
    <property type="entry name" value="6-blade_b-propeller_TolB-like"/>
</dbReference>
<evidence type="ECO:0000256" key="1">
    <source>
        <dbReference type="SAM" id="MobiDB-lite"/>
    </source>
</evidence>
<reference evidence="2 3" key="1">
    <citation type="journal article" date="2019" name="ACS Chem. Biol.">
        <title>Identification and Mobilization of a Cryptic Antibiotic Biosynthesis Gene Locus from a Human-Pathogenic Nocardia Isolate.</title>
        <authorList>
            <person name="Herisse M."/>
            <person name="Ishida K."/>
            <person name="Porter J.L."/>
            <person name="Howden B."/>
            <person name="Hertweck C."/>
            <person name="Stinear T.P."/>
            <person name="Pidot S.J."/>
        </authorList>
    </citation>
    <scope>NUCLEOTIDE SEQUENCE [LARGE SCALE GENOMIC DNA]</scope>
    <source>
        <strain evidence="2 3">AUSMDU00012715</strain>
    </source>
</reference>
<proteinExistence type="predicted"/>
<dbReference type="AlphaFoldDB" id="A0A6G9ZDD9"/>
<gene>
    <name evidence="2" type="ORF">F6W96_39760</name>
</gene>
<protein>
    <recommendedName>
        <fullName evidence="4">Baseplate assembly protein</fullName>
    </recommendedName>
</protein>
<feature type="compositionally biased region" description="Low complexity" evidence="1">
    <location>
        <begin position="188"/>
        <end position="197"/>
    </location>
</feature>
<evidence type="ECO:0000313" key="3">
    <source>
        <dbReference type="Proteomes" id="UP000500953"/>
    </source>
</evidence>
<dbReference type="EMBL" id="CP046173">
    <property type="protein sequence ID" value="QIS23522.1"/>
    <property type="molecule type" value="Genomic_DNA"/>
</dbReference>
<evidence type="ECO:0000313" key="2">
    <source>
        <dbReference type="EMBL" id="QIS23522.1"/>
    </source>
</evidence>
<dbReference type="Gene3D" id="2.120.10.30">
    <property type="entry name" value="TolB, C-terminal domain"/>
    <property type="match status" value="1"/>
</dbReference>
<feature type="region of interest" description="Disordered" evidence="1">
    <location>
        <begin position="188"/>
        <end position="211"/>
    </location>
</feature>
<organism evidence="2 3">
    <name type="scientific">Nocardia terpenica</name>
    <dbReference type="NCBI Taxonomy" id="455432"/>
    <lineage>
        <taxon>Bacteria</taxon>
        <taxon>Bacillati</taxon>
        <taxon>Actinomycetota</taxon>
        <taxon>Actinomycetes</taxon>
        <taxon>Mycobacteriales</taxon>
        <taxon>Nocardiaceae</taxon>
        <taxon>Nocardia</taxon>
    </lineage>
</organism>
<name>A0A6G9ZDD9_9NOCA</name>
<dbReference type="Proteomes" id="UP000500953">
    <property type="component" value="Chromosome"/>
</dbReference>
<feature type="compositionally biased region" description="Pro residues" evidence="1">
    <location>
        <begin position="198"/>
        <end position="208"/>
    </location>
</feature>
<sequence length="242" mass="25880">MTTPTPTDIPAPPAVPDLDTLRFQDLVDTAKRLLPTRAPRWSDHNVSDPGITLIEYAAHLTDHLSYRCNTLPPGALRALLTLYGATPAMALPARAHLTLTTNQVPDNGLTIPAGTTVTGPDNIDFITTEPAHLTTTTTLIIGTGTAGYSGDGGPAHHAQLNTPRNPFLATDGSIYLHDSANHRTRRVTPTGTITTHPPGQPLPPPSTTQPPFTLNTHRVTVTYATHPTPILAIQATPLREHR</sequence>